<proteinExistence type="predicted"/>
<name>A0ABS0D0K6_9NOCA</name>
<accession>A0ABS0D0K6</accession>
<evidence type="ECO:0000313" key="3">
    <source>
        <dbReference type="Proteomes" id="UP000702209"/>
    </source>
</evidence>
<dbReference type="RefSeq" id="WP_195133498.1">
    <property type="nucleotide sequence ID" value="NZ_JADLQX010000040.1"/>
</dbReference>
<feature type="compositionally biased region" description="Low complexity" evidence="1">
    <location>
        <begin position="334"/>
        <end position="363"/>
    </location>
</feature>
<dbReference type="Proteomes" id="UP000702209">
    <property type="component" value="Unassembled WGS sequence"/>
</dbReference>
<keyword evidence="3" id="KW-1185">Reference proteome</keyword>
<evidence type="ECO:0000256" key="1">
    <source>
        <dbReference type="SAM" id="MobiDB-lite"/>
    </source>
</evidence>
<dbReference type="EMBL" id="JADLQX010000040">
    <property type="protein sequence ID" value="MBF6302310.1"/>
    <property type="molecule type" value="Genomic_DNA"/>
</dbReference>
<feature type="region of interest" description="Disordered" evidence="1">
    <location>
        <begin position="311"/>
        <end position="363"/>
    </location>
</feature>
<evidence type="ECO:0000313" key="2">
    <source>
        <dbReference type="EMBL" id="MBF6302310.1"/>
    </source>
</evidence>
<gene>
    <name evidence="2" type="ORF">IU459_32925</name>
</gene>
<organism evidence="2 3">
    <name type="scientific">Nocardia amamiensis</name>
    <dbReference type="NCBI Taxonomy" id="404578"/>
    <lineage>
        <taxon>Bacteria</taxon>
        <taxon>Bacillati</taxon>
        <taxon>Actinomycetota</taxon>
        <taxon>Actinomycetes</taxon>
        <taxon>Mycobacteriales</taxon>
        <taxon>Nocardiaceae</taxon>
        <taxon>Nocardia</taxon>
    </lineage>
</organism>
<protein>
    <submittedName>
        <fullName evidence="2">Uncharacterized protein</fullName>
    </submittedName>
</protein>
<comment type="caution">
    <text evidence="2">The sequence shown here is derived from an EMBL/GenBank/DDBJ whole genome shotgun (WGS) entry which is preliminary data.</text>
</comment>
<sequence length="363" mass="38863">MGPNSGAILDAAKVIGDSSVREGRTVSTAVKVKNGAEPTDQEAQRWLAATELASDQRAAILLTRAMFPARFGFAQREPLIPPAADSDCAAKVMWLLKVGQTPTPVAVLKAASTKSAKKLARRNEWFARQQRAKKVISTTKDVTALSKLLAEAVAAHWCEHGTGPHWSEAVAAPEVAQWWTEATGMAYLGKDFRQAIFLTAQKLGWIAFNTQERSLCTGRRFHRRHLAAEISKAPHEDIGYFTAAYISIHQAIHGHSPNWAQIAEAATDQNGLLLFLDADDATAQSRWIATHGWIVLRDGSIQPGKRVAAEARSRGHSMPVVDKIETPPAPGAPAPEITITAAVGSGTPAPSATTAPAAPTSGR</sequence>
<reference evidence="2 3" key="1">
    <citation type="submission" date="2020-10" db="EMBL/GenBank/DDBJ databases">
        <title>Identification of Nocardia species via Next-generation sequencing and recognition of intraspecies genetic diversity.</title>
        <authorList>
            <person name="Li P."/>
            <person name="Li P."/>
            <person name="Lu B."/>
        </authorList>
    </citation>
    <scope>NUCLEOTIDE SEQUENCE [LARGE SCALE GENOMIC DNA]</scope>
    <source>
        <strain evidence="2 3">BJ06-0157</strain>
    </source>
</reference>